<dbReference type="Proteomes" id="UP000887116">
    <property type="component" value="Unassembled WGS sequence"/>
</dbReference>
<dbReference type="AlphaFoldDB" id="A0A8X6LA56"/>
<evidence type="ECO:0000313" key="2">
    <source>
        <dbReference type="Proteomes" id="UP000887116"/>
    </source>
</evidence>
<sequence>MDYLYTVEEKPGFVACCLKMESPTVGIFFFGLKEVEKDPLWLLKRDVLFNGLKTTNLFPNVMSCCPIEKDFGNGYKRLLIKDLWLLWIIQHLM</sequence>
<reference evidence="1" key="1">
    <citation type="submission" date="2020-07" db="EMBL/GenBank/DDBJ databases">
        <title>Multicomponent nature underlies the extraordinary mechanical properties of spider dragline silk.</title>
        <authorList>
            <person name="Kono N."/>
            <person name="Nakamura H."/>
            <person name="Mori M."/>
            <person name="Yoshida Y."/>
            <person name="Ohtoshi R."/>
            <person name="Malay A.D."/>
            <person name="Moran D.A.P."/>
            <person name="Tomita M."/>
            <person name="Numata K."/>
            <person name="Arakawa K."/>
        </authorList>
    </citation>
    <scope>NUCLEOTIDE SEQUENCE</scope>
</reference>
<comment type="caution">
    <text evidence="1">The sequence shown here is derived from an EMBL/GenBank/DDBJ whole genome shotgun (WGS) entry which is preliminary data.</text>
</comment>
<proteinExistence type="predicted"/>
<keyword evidence="2" id="KW-1185">Reference proteome</keyword>
<organism evidence="1 2">
    <name type="scientific">Trichonephila clavata</name>
    <name type="common">Joro spider</name>
    <name type="synonym">Nephila clavata</name>
    <dbReference type="NCBI Taxonomy" id="2740835"/>
    <lineage>
        <taxon>Eukaryota</taxon>
        <taxon>Metazoa</taxon>
        <taxon>Ecdysozoa</taxon>
        <taxon>Arthropoda</taxon>
        <taxon>Chelicerata</taxon>
        <taxon>Arachnida</taxon>
        <taxon>Araneae</taxon>
        <taxon>Araneomorphae</taxon>
        <taxon>Entelegynae</taxon>
        <taxon>Araneoidea</taxon>
        <taxon>Nephilidae</taxon>
        <taxon>Trichonephila</taxon>
    </lineage>
</organism>
<gene>
    <name evidence="1" type="ORF">TNCT_473501</name>
</gene>
<evidence type="ECO:0000313" key="1">
    <source>
        <dbReference type="EMBL" id="GFR03311.1"/>
    </source>
</evidence>
<accession>A0A8X6LA56</accession>
<name>A0A8X6LA56_TRICU</name>
<protein>
    <submittedName>
        <fullName evidence="1">Uncharacterized protein</fullName>
    </submittedName>
</protein>
<dbReference type="EMBL" id="BMAO01015649">
    <property type="protein sequence ID" value="GFR03311.1"/>
    <property type="molecule type" value="Genomic_DNA"/>
</dbReference>